<evidence type="ECO:0000256" key="4">
    <source>
        <dbReference type="ARBA" id="ARBA00012557"/>
    </source>
</evidence>
<evidence type="ECO:0000313" key="16">
    <source>
        <dbReference type="Proteomes" id="UP000054558"/>
    </source>
</evidence>
<evidence type="ECO:0000256" key="12">
    <source>
        <dbReference type="SAM" id="MobiDB-lite"/>
    </source>
</evidence>
<proteinExistence type="inferred from homology"/>
<dbReference type="PANTHER" id="PTHR23033:SF47">
    <property type="entry name" value="APPLE DOMAIN-CONTAINING PROTEIN-RELATED"/>
    <property type="match status" value="1"/>
</dbReference>
<dbReference type="Gene3D" id="3.90.550.50">
    <property type="match status" value="1"/>
</dbReference>
<evidence type="ECO:0000256" key="1">
    <source>
        <dbReference type="ARBA" id="ARBA00004606"/>
    </source>
</evidence>
<evidence type="ECO:0000256" key="7">
    <source>
        <dbReference type="ARBA" id="ARBA00022692"/>
    </source>
</evidence>
<evidence type="ECO:0000256" key="6">
    <source>
        <dbReference type="ARBA" id="ARBA00022679"/>
    </source>
</evidence>
<dbReference type="GO" id="GO:0016020">
    <property type="term" value="C:membrane"/>
    <property type="evidence" value="ECO:0007669"/>
    <property type="project" value="UniProtKB-SubCell"/>
</dbReference>
<evidence type="ECO:0000313" key="15">
    <source>
        <dbReference type="EMBL" id="GAQ77989.1"/>
    </source>
</evidence>
<feature type="domain" description="Fringe-like glycosyltransferase" evidence="14">
    <location>
        <begin position="175"/>
        <end position="365"/>
    </location>
</feature>
<evidence type="ECO:0000256" key="3">
    <source>
        <dbReference type="ARBA" id="ARBA00006462"/>
    </source>
</evidence>
<evidence type="ECO:0000256" key="8">
    <source>
        <dbReference type="ARBA" id="ARBA00022741"/>
    </source>
</evidence>
<dbReference type="EC" id="2.4.1.122" evidence="4"/>
<dbReference type="EMBL" id="DF236955">
    <property type="protein sequence ID" value="GAQ77989.1"/>
    <property type="molecule type" value="Genomic_DNA"/>
</dbReference>
<keyword evidence="11 13" id="KW-0472">Membrane</keyword>
<feature type="compositionally biased region" description="Polar residues" evidence="12">
    <location>
        <begin position="13"/>
        <end position="32"/>
    </location>
</feature>
<protein>
    <recommendedName>
        <fullName evidence="4">N-acetylgalactosaminide beta-1,3-galactosyltransferase</fullName>
        <ecNumber evidence="4">2.4.1.122</ecNumber>
    </recommendedName>
</protein>
<keyword evidence="5" id="KW-0328">Glycosyltransferase</keyword>
<sequence length="488" mass="53542">MAIVKSTGRRTRVTTNAPPKNYRQSSPSSVLRNRSDSDSDQSRDYTVISDTSSEGPELELEAEDEVGELTELDTWLKNGAPGWKLLLLVFCCGAFLGLLLLSALGGDRFAVPSSIQSTGVKTARQGGRNLPSPTFGPDGRPTWYGRIKPKQMVATPREAIQWAAKESLWEKVSSRVAIAVRTEASTAAHRLPVLQSTWLQESRIPNLLIVSDKQGPGVPPGAKLASKLLKKVGGKAAQEEGAQSTFLPALRLLHETFPTAETYLVVDDDAYLMLENVAKVLLSKLPTATANSMCLGRGYLVTGCGGMHDSGVTAGKTNAMFPQGDAGFVLSKKSLELVAPFLDGCMVDFTDCWAGDMRVGLCLNRAGVPFDYQKDNSMGWFFPGTLSQLVSDPAYHQYRASTDRPVTIPNVQPLDMAKLWRFEQEYDFGTDASYRNLAQYWKSGKKVDWSSVNASSDWEGRRWIRDAADLEECGRMCYIRSAKKRCVA</sequence>
<dbReference type="AlphaFoldDB" id="A0A0U9HHX5"/>
<accession>A0A0U9HHX5</accession>
<comment type="subcellular location">
    <subcellularLocation>
        <location evidence="1">Membrane</location>
        <topology evidence="1">Single-pass type II membrane protein</topology>
    </subcellularLocation>
</comment>
<evidence type="ECO:0000256" key="2">
    <source>
        <dbReference type="ARBA" id="ARBA00004922"/>
    </source>
</evidence>
<evidence type="ECO:0000256" key="5">
    <source>
        <dbReference type="ARBA" id="ARBA00022676"/>
    </source>
</evidence>
<evidence type="ECO:0000256" key="11">
    <source>
        <dbReference type="ARBA" id="ARBA00023136"/>
    </source>
</evidence>
<dbReference type="OrthoDB" id="3737at2759"/>
<evidence type="ECO:0000256" key="13">
    <source>
        <dbReference type="SAM" id="Phobius"/>
    </source>
</evidence>
<feature type="region of interest" description="Disordered" evidence="12">
    <location>
        <begin position="120"/>
        <end position="140"/>
    </location>
</feature>
<keyword evidence="6" id="KW-0808">Transferase</keyword>
<dbReference type="InterPro" id="IPR003378">
    <property type="entry name" value="Fringe-like_glycosylTrfase"/>
</dbReference>
<feature type="transmembrane region" description="Helical" evidence="13">
    <location>
        <begin position="85"/>
        <end position="105"/>
    </location>
</feature>
<feature type="region of interest" description="Disordered" evidence="12">
    <location>
        <begin position="1"/>
        <end position="59"/>
    </location>
</feature>
<reference evidence="15 16" key="1">
    <citation type="journal article" date="2014" name="Nat. Commun.">
        <title>Klebsormidium flaccidum genome reveals primary factors for plant terrestrial adaptation.</title>
        <authorList>
            <person name="Hori K."/>
            <person name="Maruyama F."/>
            <person name="Fujisawa T."/>
            <person name="Togashi T."/>
            <person name="Yamamoto N."/>
            <person name="Seo M."/>
            <person name="Sato S."/>
            <person name="Yamada T."/>
            <person name="Mori H."/>
            <person name="Tajima N."/>
            <person name="Moriyama T."/>
            <person name="Ikeuchi M."/>
            <person name="Watanabe M."/>
            <person name="Wada H."/>
            <person name="Kobayashi K."/>
            <person name="Saito M."/>
            <person name="Masuda T."/>
            <person name="Sasaki-Sekimoto Y."/>
            <person name="Mashiguchi K."/>
            <person name="Awai K."/>
            <person name="Shimojima M."/>
            <person name="Masuda S."/>
            <person name="Iwai M."/>
            <person name="Nobusawa T."/>
            <person name="Narise T."/>
            <person name="Kondo S."/>
            <person name="Saito H."/>
            <person name="Sato R."/>
            <person name="Murakawa M."/>
            <person name="Ihara Y."/>
            <person name="Oshima-Yamada Y."/>
            <person name="Ohtaka K."/>
            <person name="Satoh M."/>
            <person name="Sonobe K."/>
            <person name="Ishii M."/>
            <person name="Ohtani R."/>
            <person name="Kanamori-Sato M."/>
            <person name="Honoki R."/>
            <person name="Miyazaki D."/>
            <person name="Mochizuki H."/>
            <person name="Umetsu J."/>
            <person name="Higashi K."/>
            <person name="Shibata D."/>
            <person name="Kamiya Y."/>
            <person name="Sato N."/>
            <person name="Nakamura Y."/>
            <person name="Tabata S."/>
            <person name="Ida S."/>
            <person name="Kurokawa K."/>
            <person name="Ohta H."/>
        </authorList>
    </citation>
    <scope>NUCLEOTIDE SEQUENCE [LARGE SCALE GENOMIC DNA]</scope>
    <source>
        <strain evidence="15 16">NIES-2285</strain>
    </source>
</reference>
<comment type="pathway">
    <text evidence="2">Protein modification; protein glycosylation.</text>
</comment>
<dbReference type="Proteomes" id="UP000054558">
    <property type="component" value="Unassembled WGS sequence"/>
</dbReference>
<keyword evidence="9" id="KW-0735">Signal-anchor</keyword>
<keyword evidence="8" id="KW-0547">Nucleotide-binding</keyword>
<name>A0A0U9HHX5_KLENI</name>
<evidence type="ECO:0000256" key="9">
    <source>
        <dbReference type="ARBA" id="ARBA00022968"/>
    </source>
</evidence>
<feature type="compositionally biased region" description="Basic and acidic residues" evidence="12">
    <location>
        <begin position="33"/>
        <end position="43"/>
    </location>
</feature>
<keyword evidence="16" id="KW-1185">Reference proteome</keyword>
<dbReference type="InterPro" id="IPR026050">
    <property type="entry name" value="C1GALT1/C1GALT1_chp1"/>
</dbReference>
<keyword evidence="7 13" id="KW-0812">Transmembrane</keyword>
<dbReference type="GO" id="GO:0000166">
    <property type="term" value="F:nucleotide binding"/>
    <property type="evidence" value="ECO:0007669"/>
    <property type="project" value="UniProtKB-KW"/>
</dbReference>
<dbReference type="GO" id="GO:0016263">
    <property type="term" value="F:glycoprotein-N-acetylgalactosamine 3-beta-galactosyltransferase activity"/>
    <property type="evidence" value="ECO:0007669"/>
    <property type="project" value="UniProtKB-EC"/>
</dbReference>
<evidence type="ECO:0000256" key="10">
    <source>
        <dbReference type="ARBA" id="ARBA00022989"/>
    </source>
</evidence>
<dbReference type="PANTHER" id="PTHR23033">
    <property type="entry name" value="BETA1,3-GALACTOSYLTRANSFERASE"/>
    <property type="match status" value="1"/>
</dbReference>
<evidence type="ECO:0000259" key="14">
    <source>
        <dbReference type="Pfam" id="PF02434"/>
    </source>
</evidence>
<comment type="similarity">
    <text evidence="3">Belongs to the glycosyltransferase 31 family. Beta3-Gal-T subfamily.</text>
</comment>
<gene>
    <name evidence="15" type="ORF">KFL_000060540</name>
</gene>
<organism evidence="15 16">
    <name type="scientific">Klebsormidium nitens</name>
    <name type="common">Green alga</name>
    <name type="synonym">Ulothrix nitens</name>
    <dbReference type="NCBI Taxonomy" id="105231"/>
    <lineage>
        <taxon>Eukaryota</taxon>
        <taxon>Viridiplantae</taxon>
        <taxon>Streptophyta</taxon>
        <taxon>Klebsormidiophyceae</taxon>
        <taxon>Klebsormidiales</taxon>
        <taxon>Klebsormidiaceae</taxon>
        <taxon>Klebsormidium</taxon>
    </lineage>
</organism>
<dbReference type="Pfam" id="PF02434">
    <property type="entry name" value="Fringe"/>
    <property type="match status" value="1"/>
</dbReference>
<keyword evidence="10 13" id="KW-1133">Transmembrane helix</keyword>